<evidence type="ECO:0000256" key="1">
    <source>
        <dbReference type="PIRSR" id="PIRSR015753-1"/>
    </source>
</evidence>
<dbReference type="OrthoDB" id="9769158at2"/>
<feature type="site" description="Lowers pKa of active site Cys" evidence="3">
    <location>
        <position position="217"/>
    </location>
</feature>
<gene>
    <name evidence="5" type="ORF">CJ218_00695</name>
</gene>
<sequence length="287" mass="33325">MTYFNKPFNTEEQPIEKDRYRLLWSALCPYAHRVVIARKLLGLDNVISLGTLDYRRGEDGWQFSLDPDGVDPILKKSTIKSVYNYSEPKYEGPYSVPALVDLKTEKIVRKESAEILHEFATIFKPLHKEGAIDLYPESLAKQIDEWNEKLAIAVNDGVYGMGFAKTQDEYDLAFNRFFDALDEVEERLSNQRYINGDSITETDIRFYTTMIRFDVVYYGMYGANKKRIEDYPNIFNYLKDLYQTPGFGDTTDFEAIKVGYYLSRGRGIVPGGPSVDKWQEPHDRLRF</sequence>
<dbReference type="Gene3D" id="1.20.1050.10">
    <property type="match status" value="1"/>
</dbReference>
<feature type="site" description="Lowers pKa of active site Cys" evidence="3">
    <location>
        <position position="260"/>
    </location>
</feature>
<dbReference type="CDD" id="cd03190">
    <property type="entry name" value="GST_C_Omega_like"/>
    <property type="match status" value="1"/>
</dbReference>
<dbReference type="AlphaFoldDB" id="A0A2N6SGM9"/>
<dbReference type="InterPro" id="IPR040079">
    <property type="entry name" value="Glutathione_S-Trfase"/>
</dbReference>
<dbReference type="GO" id="GO:0005737">
    <property type="term" value="C:cytoplasm"/>
    <property type="evidence" value="ECO:0007669"/>
    <property type="project" value="TreeGrafter"/>
</dbReference>
<organism evidence="5 6">
    <name type="scientific">Gemella sanguinis</name>
    <dbReference type="NCBI Taxonomy" id="84135"/>
    <lineage>
        <taxon>Bacteria</taxon>
        <taxon>Bacillati</taxon>
        <taxon>Bacillota</taxon>
        <taxon>Bacilli</taxon>
        <taxon>Bacillales</taxon>
        <taxon>Gemellaceae</taxon>
        <taxon>Gemella</taxon>
    </lineage>
</organism>
<dbReference type="Pfam" id="PF13409">
    <property type="entry name" value="GST_N_2"/>
    <property type="match status" value="1"/>
</dbReference>
<proteinExistence type="predicted"/>
<evidence type="ECO:0000313" key="6">
    <source>
        <dbReference type="Proteomes" id="UP000235670"/>
    </source>
</evidence>
<dbReference type="PIRSF" id="PIRSF015753">
    <property type="entry name" value="GST"/>
    <property type="match status" value="1"/>
</dbReference>
<dbReference type="Proteomes" id="UP000235670">
    <property type="component" value="Unassembled WGS sequence"/>
</dbReference>
<feature type="binding site" evidence="2">
    <location>
        <begin position="111"/>
        <end position="112"/>
    </location>
    <ligand>
        <name>glutathione</name>
        <dbReference type="ChEBI" id="CHEBI:57925"/>
    </ligand>
</feature>
<comment type="caution">
    <text evidence="5">The sequence shown here is derived from an EMBL/GenBank/DDBJ whole genome shotgun (WGS) entry which is preliminary data.</text>
</comment>
<dbReference type="InterPro" id="IPR036249">
    <property type="entry name" value="Thioredoxin-like_sf"/>
</dbReference>
<dbReference type="STRING" id="84135.GCA_001052115_00631"/>
<dbReference type="InterPro" id="IPR010987">
    <property type="entry name" value="Glutathione-S-Trfase_C-like"/>
</dbReference>
<evidence type="ECO:0000256" key="2">
    <source>
        <dbReference type="PIRSR" id="PIRSR015753-2"/>
    </source>
</evidence>
<accession>A0A2N6SGM9</accession>
<dbReference type="Pfam" id="PF13410">
    <property type="entry name" value="GST_C_2"/>
    <property type="match status" value="1"/>
</dbReference>
<evidence type="ECO:0000259" key="4">
    <source>
        <dbReference type="PROSITE" id="PS50405"/>
    </source>
</evidence>
<dbReference type="SFLD" id="SFLDG01206">
    <property type="entry name" value="Xi.1"/>
    <property type="match status" value="1"/>
</dbReference>
<name>A0A2N6SGM9_9BACL</name>
<dbReference type="PROSITE" id="PS50405">
    <property type="entry name" value="GST_CTER"/>
    <property type="match status" value="1"/>
</dbReference>
<dbReference type="SFLD" id="SFLDG01148">
    <property type="entry name" value="Xi_(cytGST)"/>
    <property type="match status" value="1"/>
</dbReference>
<dbReference type="SFLD" id="SFLDS00019">
    <property type="entry name" value="Glutathione_Transferase_(cytos"/>
    <property type="match status" value="1"/>
</dbReference>
<dbReference type="InterPro" id="IPR036282">
    <property type="entry name" value="Glutathione-S-Trfase_C_sf"/>
</dbReference>
<feature type="active site" description="Proton donor/acceptor" evidence="1">
    <location>
        <position position="159"/>
    </location>
</feature>
<feature type="active site" description="Nucleophile" evidence="1">
    <location>
        <position position="28"/>
    </location>
</feature>
<feature type="domain" description="GST C-terminal" evidence="4">
    <location>
        <begin position="133"/>
        <end position="260"/>
    </location>
</feature>
<dbReference type="PANTHER" id="PTHR32419:SF6">
    <property type="entry name" value="GLUTATHIONE S-TRANSFERASE OMEGA-LIKE 1-RELATED"/>
    <property type="match status" value="1"/>
</dbReference>
<protein>
    <submittedName>
        <fullName evidence="5">Glutathione-dependent reductase</fullName>
    </submittedName>
</protein>
<dbReference type="PANTHER" id="PTHR32419">
    <property type="entry name" value="GLUTATHIONYL-HYDROQUINONE REDUCTASE"/>
    <property type="match status" value="1"/>
</dbReference>
<dbReference type="RefSeq" id="WP_102189268.1">
    <property type="nucleotide sequence ID" value="NZ_CAUTAO010000006.1"/>
</dbReference>
<dbReference type="GO" id="GO:0004364">
    <property type="term" value="F:glutathione transferase activity"/>
    <property type="evidence" value="ECO:0007669"/>
    <property type="project" value="InterPro"/>
</dbReference>
<dbReference type="Gene3D" id="3.40.30.10">
    <property type="entry name" value="Glutaredoxin"/>
    <property type="match status" value="1"/>
</dbReference>
<dbReference type="SUPFAM" id="SSF52833">
    <property type="entry name" value="Thioredoxin-like"/>
    <property type="match status" value="1"/>
</dbReference>
<dbReference type="InterPro" id="IPR016639">
    <property type="entry name" value="GST_Omega/GSH"/>
</dbReference>
<dbReference type="InterPro" id="IPR047047">
    <property type="entry name" value="GST_Omega-like_C"/>
</dbReference>
<dbReference type="EMBL" id="PNGT01000001">
    <property type="protein sequence ID" value="PMC53095.1"/>
    <property type="molecule type" value="Genomic_DNA"/>
</dbReference>
<reference evidence="5 6" key="1">
    <citation type="submission" date="2017-09" db="EMBL/GenBank/DDBJ databases">
        <title>Bacterial strain isolated from the female urinary microbiota.</title>
        <authorList>
            <person name="Thomas-White K."/>
            <person name="Kumar N."/>
            <person name="Forster S."/>
            <person name="Putonti C."/>
            <person name="Lawley T."/>
            <person name="Wolfe A.J."/>
        </authorList>
    </citation>
    <scope>NUCLEOTIDE SEQUENCE [LARGE SCALE GENOMIC DNA]</scope>
    <source>
        <strain evidence="5 6">UMB0186</strain>
    </source>
</reference>
<dbReference type="InterPro" id="IPR004045">
    <property type="entry name" value="Glutathione_S-Trfase_N"/>
</dbReference>
<feature type="binding site" evidence="2">
    <location>
        <position position="61"/>
    </location>
    <ligand>
        <name>glutathione</name>
        <dbReference type="ChEBI" id="CHEBI:57925"/>
    </ligand>
</feature>
<evidence type="ECO:0000256" key="3">
    <source>
        <dbReference type="PIRSR" id="PIRSR015753-3"/>
    </source>
</evidence>
<evidence type="ECO:0000313" key="5">
    <source>
        <dbReference type="EMBL" id="PMC53095.1"/>
    </source>
</evidence>
<dbReference type="SUPFAM" id="SSF47616">
    <property type="entry name" value="GST C-terminal domain-like"/>
    <property type="match status" value="1"/>
</dbReference>